<keyword evidence="11 16" id="KW-0694">RNA-binding</keyword>
<dbReference type="Gene3D" id="3.30.56.10">
    <property type="match status" value="2"/>
</dbReference>
<keyword evidence="12 15" id="KW-0648">Protein biosynthesis</keyword>
<dbReference type="CDD" id="cd00769">
    <property type="entry name" value="PheRS_beta_core"/>
    <property type="match status" value="1"/>
</dbReference>
<sequence>MQVSEAWLRELVNPPIATAELVAQLTMAGLEVDAVTPVAAEFSGVVVGEVLSTIQHPNADKLRVCQVSVGQAEPLQIVCGASNVRPGLKIPAALIGAVLPGDFKIKESKLRGELSFGMLCSEKELGLAVNSDGLMELPADAPVGVDIRDYLMLNDNVIELGLTPNRADCLSVEGVAREVAVLNNLPFQATAFATVDPQHTETLEVKVEAAEACPVYLGRLIKNINPAAVTPLWMQERLRRCGIRSLSPVVDVTNYVLIELGQPLHAFDADKLSAPIVIRRSRGGESLALLNDQTIELDGDALVIADQKQALALAGVMGGKDSAVFGETRDIFLECAFFTPINVAGKARQFGLHTDSSHRFERGVDFNLQRRAIERATQLILEIAGGSPGPIHEAIAAAALPARAPVKLRSQRITKVLGIQFGDDEVHALFEGLGMQVQVVENGWEITPPGFRFDIAIEEDLLEEIGRIYGYNNLPSSNLLMRSELGKAPEAQLPLARLQDCLVDRGYQEAITYSFVDEAMQNAVAPGEEFIRIQNPISSELAAMRTTLWCGLLNAALYNINRQQNRVRLFEAGLRFFYQDGQIQQRKMLSGLALGTVNAEQWGEKVRKLDFFDVKADVEALFGLASITAEFVAHQHPALHPGQAAQIKNQRGDAIGLLGMLHPTLEKQLGFDSPVFLFELEQDAVLERNVPKFSTLSKYPSVRRDMALLVEEAVSAAAITSVIEECRETAIREISIFDIYRGPGVAEGYKSVALALILQDFAQTLTDTEIDAIFRKVLDTLAAKLNAKLRE</sequence>
<feature type="binding site" evidence="15">
    <location>
        <position position="454"/>
    </location>
    <ligand>
        <name>Mg(2+)</name>
        <dbReference type="ChEBI" id="CHEBI:18420"/>
        <note>shared with alpha subunit</note>
    </ligand>
</feature>
<evidence type="ECO:0000259" key="17">
    <source>
        <dbReference type="PROSITE" id="PS50886"/>
    </source>
</evidence>
<dbReference type="PROSITE" id="PS51483">
    <property type="entry name" value="B5"/>
    <property type="match status" value="1"/>
</dbReference>
<dbReference type="GO" id="GO:0009328">
    <property type="term" value="C:phenylalanine-tRNA ligase complex"/>
    <property type="evidence" value="ECO:0007669"/>
    <property type="project" value="TreeGrafter"/>
</dbReference>
<dbReference type="InterPro" id="IPR033714">
    <property type="entry name" value="tRNA_bind_bactPheRS"/>
</dbReference>
<feature type="domain" description="B5" evidence="19">
    <location>
        <begin position="401"/>
        <end position="476"/>
    </location>
</feature>
<evidence type="ECO:0000256" key="11">
    <source>
        <dbReference type="ARBA" id="ARBA00022884"/>
    </source>
</evidence>
<evidence type="ECO:0000256" key="6">
    <source>
        <dbReference type="ARBA" id="ARBA00022598"/>
    </source>
</evidence>
<dbReference type="InterPro" id="IPR005121">
    <property type="entry name" value="Fdx_antiC-bd"/>
</dbReference>
<dbReference type="InterPro" id="IPR012340">
    <property type="entry name" value="NA-bd_OB-fold"/>
</dbReference>
<evidence type="ECO:0000256" key="1">
    <source>
        <dbReference type="ARBA" id="ARBA00004496"/>
    </source>
</evidence>
<feature type="domain" description="FDX-ACB" evidence="18">
    <location>
        <begin position="697"/>
        <end position="790"/>
    </location>
</feature>
<dbReference type="InterPro" id="IPR045864">
    <property type="entry name" value="aa-tRNA-synth_II/BPL/LPL"/>
</dbReference>
<feature type="binding site" evidence="15">
    <location>
        <position position="460"/>
    </location>
    <ligand>
        <name>Mg(2+)</name>
        <dbReference type="ChEBI" id="CHEBI:18420"/>
        <note>shared with alpha subunit</note>
    </ligand>
</feature>
<dbReference type="Pfam" id="PF03147">
    <property type="entry name" value="FDX-ACB"/>
    <property type="match status" value="1"/>
</dbReference>
<dbReference type="PROSITE" id="PS50886">
    <property type="entry name" value="TRBD"/>
    <property type="match status" value="1"/>
</dbReference>
<feature type="domain" description="TRNA-binding" evidence="17">
    <location>
        <begin position="39"/>
        <end position="148"/>
    </location>
</feature>
<dbReference type="PANTHER" id="PTHR10947">
    <property type="entry name" value="PHENYLALANYL-TRNA SYNTHETASE BETA CHAIN AND LEUCINE-RICH REPEAT-CONTAINING PROTEIN 47"/>
    <property type="match status" value="1"/>
</dbReference>
<keyword evidence="5 16" id="KW-0820">tRNA-binding</keyword>
<dbReference type="GO" id="GO:0000049">
    <property type="term" value="F:tRNA binding"/>
    <property type="evidence" value="ECO:0007669"/>
    <property type="project" value="UniProtKB-UniRule"/>
</dbReference>
<dbReference type="Gene3D" id="3.50.40.10">
    <property type="entry name" value="Phenylalanyl-trna Synthetase, Chain B, domain 3"/>
    <property type="match status" value="1"/>
</dbReference>
<dbReference type="STRING" id="1538553.JT25_023350"/>
<evidence type="ECO:0000256" key="15">
    <source>
        <dbReference type="HAMAP-Rule" id="MF_00283"/>
    </source>
</evidence>
<dbReference type="FunFam" id="3.30.930.10:FF:000022">
    <property type="entry name" value="Phenylalanine--tRNA ligase beta subunit"/>
    <property type="match status" value="1"/>
</dbReference>
<dbReference type="SMART" id="SM00873">
    <property type="entry name" value="B3_4"/>
    <property type="match status" value="1"/>
</dbReference>
<dbReference type="Gene3D" id="3.30.70.380">
    <property type="entry name" value="Ferrodoxin-fold anticodon-binding domain"/>
    <property type="match status" value="1"/>
</dbReference>
<dbReference type="GO" id="GO:0004826">
    <property type="term" value="F:phenylalanine-tRNA ligase activity"/>
    <property type="evidence" value="ECO:0007669"/>
    <property type="project" value="UniProtKB-UniRule"/>
</dbReference>
<keyword evidence="6 15" id="KW-0436">Ligase</keyword>
<dbReference type="FunFam" id="3.50.40.10:FF:000001">
    <property type="entry name" value="Phenylalanine--tRNA ligase beta subunit"/>
    <property type="match status" value="1"/>
</dbReference>
<evidence type="ECO:0000256" key="7">
    <source>
        <dbReference type="ARBA" id="ARBA00022723"/>
    </source>
</evidence>
<evidence type="ECO:0000256" key="8">
    <source>
        <dbReference type="ARBA" id="ARBA00022741"/>
    </source>
</evidence>
<evidence type="ECO:0000256" key="14">
    <source>
        <dbReference type="ARBA" id="ARBA00049255"/>
    </source>
</evidence>
<name>A0A140E7L2_9GAMM</name>
<dbReference type="InterPro" id="IPR041616">
    <property type="entry name" value="PheRS_beta_core"/>
</dbReference>
<dbReference type="InterPro" id="IPR045060">
    <property type="entry name" value="Phe-tRNA-ligase_IIc_bsu"/>
</dbReference>
<organism evidence="20 21">
    <name type="scientific">Methylomonas denitrificans</name>
    <dbReference type="NCBI Taxonomy" id="1538553"/>
    <lineage>
        <taxon>Bacteria</taxon>
        <taxon>Pseudomonadati</taxon>
        <taxon>Pseudomonadota</taxon>
        <taxon>Gammaproteobacteria</taxon>
        <taxon>Methylococcales</taxon>
        <taxon>Methylococcaceae</taxon>
        <taxon>Methylomonas</taxon>
    </lineage>
</organism>
<dbReference type="InterPro" id="IPR020825">
    <property type="entry name" value="Phe-tRNA_synthase-like_B3/B4"/>
</dbReference>
<accession>A0A140E7L2</accession>
<dbReference type="SUPFAM" id="SSF54991">
    <property type="entry name" value="Anticodon-binding domain of PheRS"/>
    <property type="match status" value="1"/>
</dbReference>
<feature type="binding site" evidence="15">
    <location>
        <position position="464"/>
    </location>
    <ligand>
        <name>Mg(2+)</name>
        <dbReference type="ChEBI" id="CHEBI:18420"/>
        <note>shared with alpha subunit</note>
    </ligand>
</feature>
<evidence type="ECO:0000256" key="9">
    <source>
        <dbReference type="ARBA" id="ARBA00022840"/>
    </source>
</evidence>
<dbReference type="NCBIfam" id="TIGR00472">
    <property type="entry name" value="pheT_bact"/>
    <property type="match status" value="1"/>
</dbReference>
<dbReference type="Gene3D" id="3.30.930.10">
    <property type="entry name" value="Bira Bifunctional Protein, Domain 2"/>
    <property type="match status" value="1"/>
</dbReference>
<keyword evidence="9 15" id="KW-0067">ATP-binding</keyword>
<feature type="binding site" evidence="15">
    <location>
        <position position="463"/>
    </location>
    <ligand>
        <name>Mg(2+)</name>
        <dbReference type="ChEBI" id="CHEBI:18420"/>
        <note>shared with alpha subunit</note>
    </ligand>
</feature>
<dbReference type="PROSITE" id="PS51447">
    <property type="entry name" value="FDX_ACB"/>
    <property type="match status" value="1"/>
</dbReference>
<keyword evidence="8 15" id="KW-0547">Nucleotide-binding</keyword>
<keyword evidence="7 15" id="KW-0479">Metal-binding</keyword>
<dbReference type="InterPro" id="IPR009061">
    <property type="entry name" value="DNA-bd_dom_put_sf"/>
</dbReference>
<dbReference type="EC" id="6.1.1.20" evidence="15"/>
<dbReference type="Pfam" id="PF01588">
    <property type="entry name" value="tRNA_bind"/>
    <property type="match status" value="1"/>
</dbReference>
<dbReference type="SUPFAM" id="SSF56037">
    <property type="entry name" value="PheT/TilS domain"/>
    <property type="match status" value="1"/>
</dbReference>
<dbReference type="FunFam" id="2.40.50.140:FF:000045">
    <property type="entry name" value="Phenylalanine--tRNA ligase beta subunit"/>
    <property type="match status" value="1"/>
</dbReference>
<gene>
    <name evidence="15" type="primary">pheT</name>
    <name evidence="20" type="ORF">JT25_023350</name>
</gene>
<evidence type="ECO:0000256" key="16">
    <source>
        <dbReference type="PROSITE-ProRule" id="PRU00209"/>
    </source>
</evidence>
<evidence type="ECO:0000313" key="21">
    <source>
        <dbReference type="Proteomes" id="UP000030512"/>
    </source>
</evidence>
<keyword evidence="21" id="KW-1185">Reference proteome</keyword>
<dbReference type="SUPFAM" id="SSF55681">
    <property type="entry name" value="Class II aaRS and biotin synthetases"/>
    <property type="match status" value="1"/>
</dbReference>
<comment type="subunit">
    <text evidence="3 15">Tetramer of two alpha and two beta subunits.</text>
</comment>
<evidence type="ECO:0000256" key="2">
    <source>
        <dbReference type="ARBA" id="ARBA00008653"/>
    </source>
</evidence>
<dbReference type="NCBIfam" id="NF045760">
    <property type="entry name" value="YtpR"/>
    <property type="match status" value="1"/>
</dbReference>
<reference evidence="20 21" key="1">
    <citation type="journal article" date="2015" name="Environ. Microbiol.">
        <title>Methane oxidation coupled to nitrate reduction under hypoxia by the Gammaproteobacterium Methylomonas denitrificans, sp. nov. type strain FJG1.</title>
        <authorList>
            <person name="Kits K.D."/>
            <person name="Klotz M.G."/>
            <person name="Stein L.Y."/>
        </authorList>
    </citation>
    <scope>NUCLEOTIDE SEQUENCE [LARGE SCALE GENOMIC DNA]</scope>
    <source>
        <strain evidence="20 21">FJG1</strain>
    </source>
</reference>
<dbReference type="GO" id="GO:0000287">
    <property type="term" value="F:magnesium ion binding"/>
    <property type="evidence" value="ECO:0007669"/>
    <property type="project" value="UniProtKB-UniRule"/>
</dbReference>
<dbReference type="AlphaFoldDB" id="A0A140E7L2"/>
<protein>
    <recommendedName>
        <fullName evidence="15">Phenylalanine--tRNA ligase beta subunit</fullName>
        <ecNumber evidence="15">6.1.1.20</ecNumber>
    </recommendedName>
    <alternativeName>
        <fullName evidence="15">Phenylalanyl-tRNA synthetase beta subunit</fullName>
        <shortName evidence="15">PheRS</shortName>
    </alternativeName>
</protein>
<evidence type="ECO:0000259" key="19">
    <source>
        <dbReference type="PROSITE" id="PS51483"/>
    </source>
</evidence>
<dbReference type="InterPro" id="IPR005146">
    <property type="entry name" value="B3/B4_tRNA-bd"/>
</dbReference>
<comment type="cofactor">
    <cofactor evidence="15">
        <name>Mg(2+)</name>
        <dbReference type="ChEBI" id="CHEBI:18420"/>
    </cofactor>
    <text evidence="15">Binds 2 magnesium ions per tetramer.</text>
</comment>
<dbReference type="InterPro" id="IPR036690">
    <property type="entry name" value="Fdx_antiC-bd_sf"/>
</dbReference>
<evidence type="ECO:0000256" key="13">
    <source>
        <dbReference type="ARBA" id="ARBA00023146"/>
    </source>
</evidence>
<keyword evidence="10 15" id="KW-0460">Magnesium</keyword>
<dbReference type="Proteomes" id="UP000030512">
    <property type="component" value="Chromosome"/>
</dbReference>
<comment type="subcellular location">
    <subcellularLocation>
        <location evidence="1 15">Cytoplasm</location>
    </subcellularLocation>
</comment>
<dbReference type="FunFam" id="3.30.70.380:FF:000001">
    <property type="entry name" value="Phenylalanine--tRNA ligase beta subunit"/>
    <property type="match status" value="1"/>
</dbReference>
<dbReference type="OrthoDB" id="9805455at2"/>
<evidence type="ECO:0000313" key="20">
    <source>
        <dbReference type="EMBL" id="AMK79386.1"/>
    </source>
</evidence>
<evidence type="ECO:0000256" key="5">
    <source>
        <dbReference type="ARBA" id="ARBA00022555"/>
    </source>
</evidence>
<dbReference type="SUPFAM" id="SSF50249">
    <property type="entry name" value="Nucleic acid-binding proteins"/>
    <property type="match status" value="1"/>
</dbReference>
<comment type="similarity">
    <text evidence="2 15">Belongs to the phenylalanyl-tRNA synthetase beta subunit family. Type 1 subfamily.</text>
</comment>
<evidence type="ECO:0000256" key="10">
    <source>
        <dbReference type="ARBA" id="ARBA00022842"/>
    </source>
</evidence>
<dbReference type="RefSeq" id="WP_036275393.1">
    <property type="nucleotide sequence ID" value="NZ_CP014476.1"/>
</dbReference>
<dbReference type="SMART" id="SM00896">
    <property type="entry name" value="FDX-ACB"/>
    <property type="match status" value="1"/>
</dbReference>
<comment type="catalytic activity">
    <reaction evidence="14 15">
        <text>tRNA(Phe) + L-phenylalanine + ATP = L-phenylalanyl-tRNA(Phe) + AMP + diphosphate + H(+)</text>
        <dbReference type="Rhea" id="RHEA:19413"/>
        <dbReference type="Rhea" id="RHEA-COMP:9668"/>
        <dbReference type="Rhea" id="RHEA-COMP:9699"/>
        <dbReference type="ChEBI" id="CHEBI:15378"/>
        <dbReference type="ChEBI" id="CHEBI:30616"/>
        <dbReference type="ChEBI" id="CHEBI:33019"/>
        <dbReference type="ChEBI" id="CHEBI:58095"/>
        <dbReference type="ChEBI" id="CHEBI:78442"/>
        <dbReference type="ChEBI" id="CHEBI:78531"/>
        <dbReference type="ChEBI" id="CHEBI:456215"/>
        <dbReference type="EC" id="6.1.1.20"/>
    </reaction>
</comment>
<keyword evidence="13 15" id="KW-0030">Aminoacyl-tRNA synthetase</keyword>
<dbReference type="FunFam" id="3.30.56.10:FF:000002">
    <property type="entry name" value="Phenylalanine--tRNA ligase beta subunit"/>
    <property type="match status" value="1"/>
</dbReference>
<dbReference type="GO" id="GO:0005524">
    <property type="term" value="F:ATP binding"/>
    <property type="evidence" value="ECO:0007669"/>
    <property type="project" value="UniProtKB-UniRule"/>
</dbReference>
<dbReference type="InterPro" id="IPR005147">
    <property type="entry name" value="tRNA_synthase_B5-dom"/>
</dbReference>
<dbReference type="InterPro" id="IPR004532">
    <property type="entry name" value="Phe-tRNA-ligase_IIc_bsu_bact"/>
</dbReference>
<evidence type="ECO:0000256" key="4">
    <source>
        <dbReference type="ARBA" id="ARBA00022490"/>
    </source>
</evidence>
<dbReference type="PANTHER" id="PTHR10947:SF0">
    <property type="entry name" value="PHENYLALANINE--TRNA LIGASE BETA SUBUNIT"/>
    <property type="match status" value="1"/>
</dbReference>
<dbReference type="CDD" id="cd02796">
    <property type="entry name" value="tRNA_bind_bactPheRS"/>
    <property type="match status" value="1"/>
</dbReference>
<dbReference type="SUPFAM" id="SSF46955">
    <property type="entry name" value="Putative DNA-binding domain"/>
    <property type="match status" value="1"/>
</dbReference>
<dbReference type="Pfam" id="PF03483">
    <property type="entry name" value="B3_4"/>
    <property type="match status" value="1"/>
</dbReference>
<dbReference type="HAMAP" id="MF_00283">
    <property type="entry name" value="Phe_tRNA_synth_beta1"/>
    <property type="match status" value="1"/>
</dbReference>
<dbReference type="EMBL" id="CP014476">
    <property type="protein sequence ID" value="AMK79386.1"/>
    <property type="molecule type" value="Genomic_DNA"/>
</dbReference>
<dbReference type="GO" id="GO:0006432">
    <property type="term" value="P:phenylalanyl-tRNA aminoacylation"/>
    <property type="evidence" value="ECO:0007669"/>
    <property type="project" value="UniProtKB-UniRule"/>
</dbReference>
<dbReference type="Pfam" id="PF17759">
    <property type="entry name" value="tRNA_synthFbeta"/>
    <property type="match status" value="1"/>
</dbReference>
<evidence type="ECO:0000259" key="18">
    <source>
        <dbReference type="PROSITE" id="PS51447"/>
    </source>
</evidence>
<proteinExistence type="inferred from homology"/>
<keyword evidence="4 15" id="KW-0963">Cytoplasm</keyword>
<dbReference type="SMART" id="SM00874">
    <property type="entry name" value="B5"/>
    <property type="match status" value="1"/>
</dbReference>
<evidence type="ECO:0000256" key="3">
    <source>
        <dbReference type="ARBA" id="ARBA00011209"/>
    </source>
</evidence>
<evidence type="ECO:0000256" key="12">
    <source>
        <dbReference type="ARBA" id="ARBA00022917"/>
    </source>
</evidence>
<dbReference type="InterPro" id="IPR002547">
    <property type="entry name" value="tRNA-bd_dom"/>
</dbReference>
<dbReference type="KEGG" id="mdn:JT25_023350"/>
<dbReference type="Gene3D" id="2.40.50.140">
    <property type="entry name" value="Nucleic acid-binding proteins"/>
    <property type="match status" value="1"/>
</dbReference>
<dbReference type="Pfam" id="PF03484">
    <property type="entry name" value="B5"/>
    <property type="match status" value="1"/>
</dbReference>